<evidence type="ECO:0000313" key="2">
    <source>
        <dbReference type="Proteomes" id="UP000054776"/>
    </source>
</evidence>
<evidence type="ECO:0000313" key="1">
    <source>
        <dbReference type="EMBL" id="KRY37385.1"/>
    </source>
</evidence>
<reference evidence="1 2" key="1">
    <citation type="submission" date="2015-01" db="EMBL/GenBank/DDBJ databases">
        <title>Evolution of Trichinella species and genotypes.</title>
        <authorList>
            <person name="Korhonen P.K."/>
            <person name="Edoardo P."/>
            <person name="Giuseppe L.R."/>
            <person name="Gasser R.B."/>
        </authorList>
    </citation>
    <scope>NUCLEOTIDE SEQUENCE [LARGE SCALE GENOMIC DNA]</scope>
    <source>
        <strain evidence="1">ISS3</strain>
    </source>
</reference>
<organism evidence="1 2">
    <name type="scientific">Trichinella spiralis</name>
    <name type="common">Trichina worm</name>
    <dbReference type="NCBI Taxonomy" id="6334"/>
    <lineage>
        <taxon>Eukaryota</taxon>
        <taxon>Metazoa</taxon>
        <taxon>Ecdysozoa</taxon>
        <taxon>Nematoda</taxon>
        <taxon>Enoplea</taxon>
        <taxon>Dorylaimia</taxon>
        <taxon>Trichinellida</taxon>
        <taxon>Trichinellidae</taxon>
        <taxon>Trichinella</taxon>
    </lineage>
</organism>
<dbReference type="InParanoid" id="A0A0V1BJX3"/>
<gene>
    <name evidence="1" type="ORF">T01_4199</name>
</gene>
<dbReference type="Proteomes" id="UP000054776">
    <property type="component" value="Unassembled WGS sequence"/>
</dbReference>
<dbReference type="AlphaFoldDB" id="A0A0V1BJX3"/>
<sequence>MPIVPRRHFTNYVDHRRIVNKLYKLINAYTKPVLKTVIEVGEDKSSKQHESGILKTLCGFAVICRGNVCIAKVTSTNALQFLFDIHHPSMAATVTDEMWPAGIHTAGQMHMGYFR</sequence>
<dbReference type="OrthoDB" id="10283065at2759"/>
<keyword evidence="2" id="KW-1185">Reference proteome</keyword>
<accession>A0A0V1BJX3</accession>
<dbReference type="EMBL" id="JYDH01000034">
    <property type="protein sequence ID" value="KRY37385.1"/>
    <property type="molecule type" value="Genomic_DNA"/>
</dbReference>
<protein>
    <submittedName>
        <fullName evidence="1">Uncharacterized protein</fullName>
    </submittedName>
</protein>
<proteinExistence type="predicted"/>
<dbReference type="InterPro" id="IPR036928">
    <property type="entry name" value="AS_sf"/>
</dbReference>
<comment type="caution">
    <text evidence="1">The sequence shown here is derived from an EMBL/GenBank/DDBJ whole genome shotgun (WGS) entry which is preliminary data.</text>
</comment>
<dbReference type="SUPFAM" id="SSF75304">
    <property type="entry name" value="Amidase signature (AS) enzymes"/>
    <property type="match status" value="1"/>
</dbReference>
<name>A0A0V1BJX3_TRISP</name>